<name>A0AAD3TG22_NEPGR</name>
<evidence type="ECO:0008006" key="5">
    <source>
        <dbReference type="Google" id="ProtNLM"/>
    </source>
</evidence>
<dbReference type="PANTHER" id="PTHR31008:SF2">
    <property type="entry name" value="COP1-INTERACTING PROTEIN-LIKE PROTEIN"/>
    <property type="match status" value="1"/>
</dbReference>
<organism evidence="3 4">
    <name type="scientific">Nepenthes gracilis</name>
    <name type="common">Slender pitcher plant</name>
    <dbReference type="NCBI Taxonomy" id="150966"/>
    <lineage>
        <taxon>Eukaryota</taxon>
        <taxon>Viridiplantae</taxon>
        <taxon>Streptophyta</taxon>
        <taxon>Embryophyta</taxon>
        <taxon>Tracheophyta</taxon>
        <taxon>Spermatophyta</taxon>
        <taxon>Magnoliopsida</taxon>
        <taxon>eudicotyledons</taxon>
        <taxon>Gunneridae</taxon>
        <taxon>Pentapetalae</taxon>
        <taxon>Caryophyllales</taxon>
        <taxon>Nepenthaceae</taxon>
        <taxon>Nepenthes</taxon>
    </lineage>
</organism>
<feature type="region of interest" description="Disordered" evidence="2">
    <location>
        <begin position="528"/>
        <end position="577"/>
    </location>
</feature>
<sequence>MKSSTRLDSVVFQLTPTRTRCDLVITADGKTEKIASGLLNPFLAHLKVAQEQIGKGGYSIILEPNHGSDAAWFSKGTVERFVRFVSTPEILERVYTIESEILQIEEATSFQISNETGLHNVEDHQVKFKEINEGGKPILGNNEEKAIVLYKPDVHPPETEGSTMQEGNSKVQLLKVLGARKRVLQKEQGMAFARAVAAGFDIDHIKPLMSFAECFGASRMMDACSRFIDLWNAKHENGQWLEIEAAEAMSCRSDLPPAHSGIMISNLSDKKKELKESWAQGEASLENNGPSSMTANPDIKPPVGHQVPPHPHEYISDQFSHPMFPSWPINPQANPLPIFLQYPMPMPYYQNYPGNGPLFQPPYPIIDESTLHTGQRMGQRRHSMDNSELSTESETQEVDALKRKMQDDMDKNEEDSRIWEARKKSGKSSQNQSGMVVIRNINYITSKKQSSGGGDSQSSASEAEEDRNLEFSAPADMNKSSPSNSKSKGRNIKSTDALKTLHNENRISGHTTDDSHWEAFQNFLLRDTDEDNNNSSKRGMLAMEGKGQGRKRQSTNGEDPSVLGGRGLDGLQNGRYSESHDISRDITRMLKPTNDEMLTSRRGEDFGHNIRARDAHMDVGLTEMGYHRGACRRIATAGDELMIHEREKLMVVQNLDPLFGNRLDASYNQTRSSTHNTVDESFVVPCRSSSFGQVGGGDDRSAIDVDFELPSLLPGAENHADRTGSQGNYEPNDLNLMPNRLMENFPIGFDPAMDYEKQDFNGNATKVEAKKEVTLNSKRGSRKEDKEHRLKAEKKITATTIKRKPSKLSPSDEARARAERLRAFKADLQKLKKAKEEEQIKRIEDLKIERKKESLPEATQTLLSHLFPHRKPGQQNYPLALTKVQNSVTRSLGHLHLCRDPPLEPRLRHLLILLKPINLAD</sequence>
<feature type="region of interest" description="Disordered" evidence="2">
    <location>
        <begin position="373"/>
        <end position="500"/>
    </location>
</feature>
<reference evidence="3" key="1">
    <citation type="submission" date="2023-05" db="EMBL/GenBank/DDBJ databases">
        <title>Nepenthes gracilis genome sequencing.</title>
        <authorList>
            <person name="Fukushima K."/>
        </authorList>
    </citation>
    <scope>NUCLEOTIDE SEQUENCE</scope>
    <source>
        <strain evidence="3">SING2019-196</strain>
    </source>
</reference>
<accession>A0AAD3TG22</accession>
<feature type="coiled-coil region" evidence="1">
    <location>
        <begin position="818"/>
        <end position="853"/>
    </location>
</feature>
<gene>
    <name evidence="3" type="ORF">Nepgr_030354</name>
</gene>
<evidence type="ECO:0000313" key="4">
    <source>
        <dbReference type="Proteomes" id="UP001279734"/>
    </source>
</evidence>
<protein>
    <recommendedName>
        <fullName evidence="5">COP1-interacting protein 7</fullName>
    </recommendedName>
</protein>
<feature type="compositionally biased region" description="Low complexity" evidence="2">
    <location>
        <begin position="446"/>
        <end position="461"/>
    </location>
</feature>
<evidence type="ECO:0000256" key="1">
    <source>
        <dbReference type="SAM" id="Coils"/>
    </source>
</evidence>
<dbReference type="Proteomes" id="UP001279734">
    <property type="component" value="Unassembled WGS sequence"/>
</dbReference>
<proteinExistence type="predicted"/>
<evidence type="ECO:0000313" key="3">
    <source>
        <dbReference type="EMBL" id="GMH28511.1"/>
    </source>
</evidence>
<feature type="compositionally biased region" description="Basic and acidic residues" evidence="2">
    <location>
        <begin position="399"/>
        <end position="423"/>
    </location>
</feature>
<dbReference type="EMBL" id="BSYO01000034">
    <property type="protein sequence ID" value="GMH28511.1"/>
    <property type="molecule type" value="Genomic_DNA"/>
</dbReference>
<dbReference type="AlphaFoldDB" id="A0AAD3TG22"/>
<comment type="caution">
    <text evidence="3">The sequence shown here is derived from an EMBL/GenBank/DDBJ whole genome shotgun (WGS) entry which is preliminary data.</text>
</comment>
<evidence type="ECO:0000256" key="2">
    <source>
        <dbReference type="SAM" id="MobiDB-lite"/>
    </source>
</evidence>
<keyword evidence="4" id="KW-1185">Reference proteome</keyword>
<keyword evidence="1" id="KW-0175">Coiled coil</keyword>
<dbReference type="PANTHER" id="PTHR31008">
    <property type="entry name" value="COP1-INTERACTING PROTEIN-RELATED"/>
    <property type="match status" value="1"/>
</dbReference>